<evidence type="ECO:0000256" key="8">
    <source>
        <dbReference type="NCBIfam" id="TIGR00234"/>
    </source>
</evidence>
<evidence type="ECO:0000256" key="4">
    <source>
        <dbReference type="ARBA" id="ARBA00022840"/>
    </source>
</evidence>
<keyword evidence="6 10" id="KW-0030">Aminoacyl-tRNA synthetase</keyword>
<dbReference type="SUPFAM" id="SSF52374">
    <property type="entry name" value="Nucleotidylyl transferase"/>
    <property type="match status" value="1"/>
</dbReference>
<dbReference type="Gene3D" id="3.40.50.620">
    <property type="entry name" value="HUPs"/>
    <property type="match status" value="1"/>
</dbReference>
<dbReference type="Pfam" id="PF00579">
    <property type="entry name" value="tRNA-synt_1b"/>
    <property type="match status" value="1"/>
</dbReference>
<keyword evidence="2 10" id="KW-0436">Ligase</keyword>
<dbReference type="EMBL" id="MHMR01000021">
    <property type="protein sequence ID" value="OGZ30489.1"/>
    <property type="molecule type" value="Genomic_DNA"/>
</dbReference>
<comment type="catalytic activity">
    <reaction evidence="7">
        <text>tRNA(Tyr) + L-tyrosine + ATP = L-tyrosyl-tRNA(Tyr) + AMP + diphosphate + H(+)</text>
        <dbReference type="Rhea" id="RHEA:10220"/>
        <dbReference type="Rhea" id="RHEA-COMP:9706"/>
        <dbReference type="Rhea" id="RHEA-COMP:9707"/>
        <dbReference type="ChEBI" id="CHEBI:15378"/>
        <dbReference type="ChEBI" id="CHEBI:30616"/>
        <dbReference type="ChEBI" id="CHEBI:33019"/>
        <dbReference type="ChEBI" id="CHEBI:58315"/>
        <dbReference type="ChEBI" id="CHEBI:78442"/>
        <dbReference type="ChEBI" id="CHEBI:78536"/>
        <dbReference type="ChEBI" id="CHEBI:456215"/>
        <dbReference type="EC" id="6.1.1.1"/>
    </reaction>
</comment>
<name>A0A1G2EXF0_9BACT</name>
<sequence>MTGFLDSKLNEKISRLSESIITERELEGRLKSGKKLRIKYGVDVTSPFLHLGHAVNLWLMRAFQEGGHKVVFLIGDFTTKIGDPTGRNEKRPRVSDNDIKKSAKEFIKQVSKILLTDKNVFEIRKNSEWYSKMGAGGLVELMSLFTNAQLIERDMFQKRIREGKEVYEHELIYPLLQGYDSVILKSDMTIIGSDQLFNEMRGRDLQEKFGQKPQIIITTKITPGIRGGEKQSKSLGNYIALNDSAREKFGKIMSVPDDLTVQYFEIYSDVALARIEKIKQGVSGGTLNPRDAKMELAEAIALKYHGKKEAEEARNFFVKTFQKRSAPEDAEELAVKNGSTLKDALVAGKLARSNAEAHRLIIDGAVEFDGIAIRNPNEKIKSGGTLRVGKKRFAKIKIK</sequence>
<dbReference type="PANTHER" id="PTHR11766">
    <property type="entry name" value="TYROSYL-TRNA SYNTHETASE"/>
    <property type="match status" value="1"/>
</dbReference>
<dbReference type="Gene3D" id="1.10.240.10">
    <property type="entry name" value="Tyrosyl-Transfer RNA Synthetase"/>
    <property type="match status" value="1"/>
</dbReference>
<dbReference type="InterPro" id="IPR002305">
    <property type="entry name" value="aa-tRNA-synth_Ic"/>
</dbReference>
<dbReference type="Gene3D" id="3.10.290.10">
    <property type="entry name" value="RNA-binding S4 domain"/>
    <property type="match status" value="1"/>
</dbReference>
<dbReference type="InterPro" id="IPR002307">
    <property type="entry name" value="Tyr-tRNA-ligase"/>
</dbReference>
<keyword evidence="3 10" id="KW-0547">Nucleotide-binding</keyword>
<evidence type="ECO:0000256" key="7">
    <source>
        <dbReference type="ARBA" id="ARBA00048248"/>
    </source>
</evidence>
<gene>
    <name evidence="11" type="ORF">A3J00_04440</name>
</gene>
<dbReference type="InterPro" id="IPR036986">
    <property type="entry name" value="S4_RNA-bd_sf"/>
</dbReference>
<protein>
    <recommendedName>
        <fullName evidence="1 8">Tyrosine--tRNA ligase</fullName>
        <ecNumber evidence="1 8">6.1.1.1</ecNumber>
    </recommendedName>
</protein>
<dbReference type="SUPFAM" id="SSF55174">
    <property type="entry name" value="Alpha-L RNA-binding motif"/>
    <property type="match status" value="1"/>
</dbReference>
<proteinExistence type="inferred from homology"/>
<evidence type="ECO:0000313" key="12">
    <source>
        <dbReference type="Proteomes" id="UP000178428"/>
    </source>
</evidence>
<accession>A0A1G2EXF0</accession>
<dbReference type="InterPro" id="IPR024088">
    <property type="entry name" value="Tyr-tRNA-ligase_bac-type"/>
</dbReference>
<reference evidence="11 12" key="1">
    <citation type="journal article" date="2016" name="Nat. Commun.">
        <title>Thousands of microbial genomes shed light on interconnected biogeochemical processes in an aquifer system.</title>
        <authorList>
            <person name="Anantharaman K."/>
            <person name="Brown C.T."/>
            <person name="Hug L.A."/>
            <person name="Sharon I."/>
            <person name="Castelle C.J."/>
            <person name="Probst A.J."/>
            <person name="Thomas B.C."/>
            <person name="Singh A."/>
            <person name="Wilkins M.J."/>
            <person name="Karaoz U."/>
            <person name="Brodie E.L."/>
            <person name="Williams K.H."/>
            <person name="Hubbard S.S."/>
            <person name="Banfield J.F."/>
        </authorList>
    </citation>
    <scope>NUCLEOTIDE SEQUENCE [LARGE SCALE GENOMIC DNA]</scope>
</reference>
<evidence type="ECO:0000313" key="11">
    <source>
        <dbReference type="EMBL" id="OGZ30489.1"/>
    </source>
</evidence>
<dbReference type="NCBIfam" id="TIGR00234">
    <property type="entry name" value="tyrS"/>
    <property type="match status" value="1"/>
</dbReference>
<keyword evidence="9" id="KW-0694">RNA-binding</keyword>
<dbReference type="EC" id="6.1.1.1" evidence="1 8"/>
<dbReference type="PANTHER" id="PTHR11766:SF1">
    <property type="entry name" value="TYROSINE--TRNA LIGASE"/>
    <property type="match status" value="1"/>
</dbReference>
<evidence type="ECO:0000256" key="1">
    <source>
        <dbReference type="ARBA" id="ARBA00013160"/>
    </source>
</evidence>
<evidence type="ECO:0000256" key="2">
    <source>
        <dbReference type="ARBA" id="ARBA00022598"/>
    </source>
</evidence>
<dbReference type="GO" id="GO:0006437">
    <property type="term" value="P:tyrosyl-tRNA aminoacylation"/>
    <property type="evidence" value="ECO:0007669"/>
    <property type="project" value="UniProtKB-UniRule"/>
</dbReference>
<dbReference type="Proteomes" id="UP000178428">
    <property type="component" value="Unassembled WGS sequence"/>
</dbReference>
<evidence type="ECO:0000256" key="9">
    <source>
        <dbReference type="PROSITE-ProRule" id="PRU00182"/>
    </source>
</evidence>
<evidence type="ECO:0000256" key="5">
    <source>
        <dbReference type="ARBA" id="ARBA00022917"/>
    </source>
</evidence>
<dbReference type="GO" id="GO:0005524">
    <property type="term" value="F:ATP binding"/>
    <property type="evidence" value="ECO:0007669"/>
    <property type="project" value="UniProtKB-KW"/>
</dbReference>
<comment type="caution">
    <text evidence="11">The sequence shown here is derived from an EMBL/GenBank/DDBJ whole genome shotgun (WGS) entry which is preliminary data.</text>
</comment>
<dbReference type="GO" id="GO:0004831">
    <property type="term" value="F:tyrosine-tRNA ligase activity"/>
    <property type="evidence" value="ECO:0007669"/>
    <property type="project" value="UniProtKB-UniRule"/>
</dbReference>
<organism evidence="11 12">
    <name type="scientific">Candidatus Niyogibacteria bacterium RIFCSPLOWO2_02_FULL_45_13</name>
    <dbReference type="NCBI Taxonomy" id="1801725"/>
    <lineage>
        <taxon>Bacteria</taxon>
        <taxon>Candidatus Niyogiibacteriota</taxon>
    </lineage>
</organism>
<evidence type="ECO:0000256" key="6">
    <source>
        <dbReference type="ARBA" id="ARBA00023146"/>
    </source>
</evidence>
<evidence type="ECO:0000256" key="10">
    <source>
        <dbReference type="RuleBase" id="RU363036"/>
    </source>
</evidence>
<evidence type="ECO:0000256" key="3">
    <source>
        <dbReference type="ARBA" id="ARBA00022741"/>
    </source>
</evidence>
<dbReference type="STRING" id="1801725.A3J00_04440"/>
<dbReference type="InterPro" id="IPR014729">
    <property type="entry name" value="Rossmann-like_a/b/a_fold"/>
</dbReference>
<dbReference type="PROSITE" id="PS50889">
    <property type="entry name" value="S4"/>
    <property type="match status" value="1"/>
</dbReference>
<dbReference type="GO" id="GO:0003723">
    <property type="term" value="F:RNA binding"/>
    <property type="evidence" value="ECO:0007669"/>
    <property type="project" value="UniProtKB-KW"/>
</dbReference>
<keyword evidence="4 10" id="KW-0067">ATP-binding</keyword>
<keyword evidence="5 10" id="KW-0648">Protein biosynthesis</keyword>
<dbReference type="PRINTS" id="PR01040">
    <property type="entry name" value="TRNASYNTHTYR"/>
</dbReference>
<dbReference type="AlphaFoldDB" id="A0A1G2EXF0"/>
<comment type="similarity">
    <text evidence="10">Belongs to the class-I aminoacyl-tRNA synthetase family.</text>
</comment>
<dbReference type="GO" id="GO:0005829">
    <property type="term" value="C:cytosol"/>
    <property type="evidence" value="ECO:0007669"/>
    <property type="project" value="TreeGrafter"/>
</dbReference>